<evidence type="ECO:0000313" key="2">
    <source>
        <dbReference type="EMBL" id="NMC63134.1"/>
    </source>
</evidence>
<dbReference type="Proteomes" id="UP000524246">
    <property type="component" value="Unassembled WGS sequence"/>
</dbReference>
<name>A0A7X9IKH8_9DELT</name>
<keyword evidence="1" id="KW-1133">Transmembrane helix</keyword>
<keyword evidence="1" id="KW-0472">Membrane</keyword>
<protein>
    <submittedName>
        <fullName evidence="2">Uncharacterized protein</fullName>
    </submittedName>
</protein>
<accession>A0A7X9IKH8</accession>
<keyword evidence="1" id="KW-0812">Transmembrane</keyword>
<gene>
    <name evidence="2" type="ORF">GYA55_08190</name>
</gene>
<proteinExistence type="predicted"/>
<organism evidence="2 3">
    <name type="scientific">SAR324 cluster bacterium</name>
    <dbReference type="NCBI Taxonomy" id="2024889"/>
    <lineage>
        <taxon>Bacteria</taxon>
        <taxon>Deltaproteobacteria</taxon>
        <taxon>SAR324 cluster</taxon>
    </lineage>
</organism>
<feature type="transmembrane region" description="Helical" evidence="1">
    <location>
        <begin position="12"/>
        <end position="35"/>
    </location>
</feature>
<evidence type="ECO:0000313" key="3">
    <source>
        <dbReference type="Proteomes" id="UP000524246"/>
    </source>
</evidence>
<sequence>MKKGGKILKGAVLIEYVMGMVVLLLIFAIAGRILFQKAVFRAEAVLQIIEQGPPCWGTVPPNVEPGLRGLDTEYRACD</sequence>
<evidence type="ECO:0000256" key="1">
    <source>
        <dbReference type="SAM" id="Phobius"/>
    </source>
</evidence>
<dbReference type="EMBL" id="JAAZON010000363">
    <property type="protein sequence ID" value="NMC63134.1"/>
    <property type="molecule type" value="Genomic_DNA"/>
</dbReference>
<dbReference type="AlphaFoldDB" id="A0A7X9IKH8"/>
<reference evidence="2 3" key="1">
    <citation type="journal article" date="2020" name="Biotechnol. Biofuels">
        <title>New insights from the biogas microbiome by comprehensive genome-resolved metagenomics of nearly 1600 species originating from multiple anaerobic digesters.</title>
        <authorList>
            <person name="Campanaro S."/>
            <person name="Treu L."/>
            <person name="Rodriguez-R L.M."/>
            <person name="Kovalovszki A."/>
            <person name="Ziels R.M."/>
            <person name="Maus I."/>
            <person name="Zhu X."/>
            <person name="Kougias P.G."/>
            <person name="Basile A."/>
            <person name="Luo G."/>
            <person name="Schluter A."/>
            <person name="Konstantinidis K.T."/>
            <person name="Angelidaki I."/>
        </authorList>
    </citation>
    <scope>NUCLEOTIDE SEQUENCE [LARGE SCALE GENOMIC DNA]</scope>
    <source>
        <strain evidence="2">AS27yjCOA_65</strain>
    </source>
</reference>
<comment type="caution">
    <text evidence="2">The sequence shown here is derived from an EMBL/GenBank/DDBJ whole genome shotgun (WGS) entry which is preliminary data.</text>
</comment>